<gene>
    <name evidence="6" type="ORF">AcdelDRAFT_4693</name>
</gene>
<sequence>MPDTESTTAPLLFFNALVTGHHEGAWRMPEAQPQRLRDIGYYQDLARTAERGGFDAMFVADFFVFYPGIAHSPRWELDPLTVLAAAAAVTEDLGLIATASASFSLPVEIARAFSTLDHLSAGRAAWNIVTNGEPRAAANFGLERPVPHAERYTCADAVVQEVLSLWSGRHGVPAPVQTRPVLVQAGSSPDGRDFAARHADIVFTAQGTPEAARDFRADLRSRAQTAGRADAPRVVVGLSPSIEASGEAALARKARLDALIPPEASLGWLEGFGIDLRGH</sequence>
<keyword evidence="3" id="KW-0560">Oxidoreductase</keyword>
<keyword evidence="4 6" id="KW-0503">Monooxygenase</keyword>
<dbReference type="RefSeq" id="WP_005801292.1">
    <property type="nucleotide sequence ID" value="NZ_ACQT01000502.1"/>
</dbReference>
<feature type="non-terminal residue" evidence="6">
    <location>
        <position position="279"/>
    </location>
</feature>
<feature type="domain" description="Luciferase-like" evidence="5">
    <location>
        <begin position="29"/>
        <end position="253"/>
    </location>
</feature>
<dbReference type="SUPFAM" id="SSF51679">
    <property type="entry name" value="Bacterial luciferase-like"/>
    <property type="match status" value="1"/>
</dbReference>
<evidence type="ECO:0000313" key="7">
    <source>
        <dbReference type="Proteomes" id="UP000003856"/>
    </source>
</evidence>
<keyword evidence="1" id="KW-0285">Flavoprotein</keyword>
<comment type="caution">
    <text evidence="6">The sequence shown here is derived from an EMBL/GenBank/DDBJ whole genome shotgun (WGS) entry which is preliminary data.</text>
</comment>
<evidence type="ECO:0000256" key="3">
    <source>
        <dbReference type="ARBA" id="ARBA00023002"/>
    </source>
</evidence>
<dbReference type="Gene3D" id="3.20.20.30">
    <property type="entry name" value="Luciferase-like domain"/>
    <property type="match status" value="1"/>
</dbReference>
<keyword evidence="2" id="KW-0288">FMN</keyword>
<dbReference type="InterPro" id="IPR011251">
    <property type="entry name" value="Luciferase-like_dom"/>
</dbReference>
<evidence type="ECO:0000256" key="1">
    <source>
        <dbReference type="ARBA" id="ARBA00022630"/>
    </source>
</evidence>
<dbReference type="EMBL" id="ACQT01000502">
    <property type="protein sequence ID" value="EER57736.1"/>
    <property type="molecule type" value="Genomic_DNA"/>
</dbReference>
<evidence type="ECO:0000313" key="6">
    <source>
        <dbReference type="EMBL" id="EER57736.1"/>
    </source>
</evidence>
<dbReference type="Proteomes" id="UP000003856">
    <property type="component" value="Unassembled WGS sequence"/>
</dbReference>
<protein>
    <submittedName>
        <fullName evidence="6">Nitrilotriacetate monooxygenase</fullName>
    </submittedName>
</protein>
<dbReference type="PANTHER" id="PTHR30011:SF16">
    <property type="entry name" value="C2H2 FINGER DOMAIN TRANSCRIPTION FACTOR (EUROFUNG)-RELATED"/>
    <property type="match status" value="1"/>
</dbReference>
<dbReference type="InterPro" id="IPR051260">
    <property type="entry name" value="Diverse_substr_monoxygenases"/>
</dbReference>
<dbReference type="GO" id="GO:0016705">
    <property type="term" value="F:oxidoreductase activity, acting on paired donors, with incorporation or reduction of molecular oxygen"/>
    <property type="evidence" value="ECO:0007669"/>
    <property type="project" value="InterPro"/>
</dbReference>
<evidence type="ECO:0000256" key="4">
    <source>
        <dbReference type="ARBA" id="ARBA00023033"/>
    </source>
</evidence>
<accession>C5TCR2</accession>
<dbReference type="InterPro" id="IPR036661">
    <property type="entry name" value="Luciferase-like_sf"/>
</dbReference>
<dbReference type="GO" id="GO:0004497">
    <property type="term" value="F:monooxygenase activity"/>
    <property type="evidence" value="ECO:0007669"/>
    <property type="project" value="UniProtKB-KW"/>
</dbReference>
<dbReference type="AlphaFoldDB" id="C5TCR2"/>
<evidence type="ECO:0000256" key="2">
    <source>
        <dbReference type="ARBA" id="ARBA00022643"/>
    </source>
</evidence>
<name>C5TCR2_ACIDE</name>
<dbReference type="PANTHER" id="PTHR30011">
    <property type="entry name" value="ALKANESULFONATE MONOOXYGENASE-RELATED"/>
    <property type="match status" value="1"/>
</dbReference>
<reference evidence="6 7" key="1">
    <citation type="submission" date="2009-05" db="EMBL/GenBank/DDBJ databases">
        <title>The draft genome of Acidovorax delafieldii 2AN.</title>
        <authorList>
            <consortium name="US DOE Joint Genome Institute (JGI-PGF)"/>
            <person name="Lucas S."/>
            <person name="Copeland A."/>
            <person name="Lapidus A."/>
            <person name="Glavina del Rio T."/>
            <person name="Tice H."/>
            <person name="Bruce D."/>
            <person name="Goodwin L."/>
            <person name="Pitluck S."/>
            <person name="Larimer F."/>
            <person name="Land M.L."/>
            <person name="Hauser L."/>
            <person name="Shelobolina E.S."/>
            <person name="Picardal F."/>
            <person name="Roden E."/>
            <person name="Emerson D."/>
        </authorList>
    </citation>
    <scope>NUCLEOTIDE SEQUENCE [LARGE SCALE GENOMIC DNA]</scope>
    <source>
        <strain evidence="6 7">2AN</strain>
    </source>
</reference>
<organism evidence="6 7">
    <name type="scientific">Acidovorax delafieldii 2AN</name>
    <dbReference type="NCBI Taxonomy" id="573060"/>
    <lineage>
        <taxon>Bacteria</taxon>
        <taxon>Pseudomonadati</taxon>
        <taxon>Pseudomonadota</taxon>
        <taxon>Betaproteobacteria</taxon>
        <taxon>Burkholderiales</taxon>
        <taxon>Comamonadaceae</taxon>
        <taxon>Acidovorax</taxon>
    </lineage>
</organism>
<proteinExistence type="predicted"/>
<keyword evidence="7" id="KW-1185">Reference proteome</keyword>
<evidence type="ECO:0000259" key="5">
    <source>
        <dbReference type="Pfam" id="PF00296"/>
    </source>
</evidence>
<dbReference type="Pfam" id="PF00296">
    <property type="entry name" value="Bac_luciferase"/>
    <property type="match status" value="1"/>
</dbReference>